<protein>
    <submittedName>
        <fullName evidence="2">19832_t:CDS:1</fullName>
    </submittedName>
</protein>
<dbReference type="OrthoDB" id="202840at2759"/>
<dbReference type="EMBL" id="CAMKVN010001034">
    <property type="protein sequence ID" value="CAI2173214.1"/>
    <property type="molecule type" value="Genomic_DNA"/>
</dbReference>
<keyword evidence="3" id="KW-1185">Reference proteome</keyword>
<evidence type="ECO:0000313" key="3">
    <source>
        <dbReference type="Proteomes" id="UP001153678"/>
    </source>
</evidence>
<dbReference type="InterPro" id="IPR036282">
    <property type="entry name" value="Glutathione-S-Trfase_C_sf"/>
</dbReference>
<accession>A0A9W4WML6</accession>
<dbReference type="Proteomes" id="UP001153678">
    <property type="component" value="Unassembled WGS sequence"/>
</dbReference>
<gene>
    <name evidence="2" type="ORF">FWILDA_LOCUS5973</name>
</gene>
<dbReference type="CDD" id="cd00299">
    <property type="entry name" value="GST_C_family"/>
    <property type="match status" value="1"/>
</dbReference>
<dbReference type="SUPFAM" id="SSF47616">
    <property type="entry name" value="GST C-terminal domain-like"/>
    <property type="match status" value="1"/>
</dbReference>
<evidence type="ECO:0000313" key="2">
    <source>
        <dbReference type="EMBL" id="CAI2173214.1"/>
    </source>
</evidence>
<dbReference type="Gene3D" id="3.40.30.110">
    <property type="match status" value="1"/>
</dbReference>
<organism evidence="2 3">
    <name type="scientific">Funneliformis geosporum</name>
    <dbReference type="NCBI Taxonomy" id="1117311"/>
    <lineage>
        <taxon>Eukaryota</taxon>
        <taxon>Fungi</taxon>
        <taxon>Fungi incertae sedis</taxon>
        <taxon>Mucoromycota</taxon>
        <taxon>Glomeromycotina</taxon>
        <taxon>Glomeromycetes</taxon>
        <taxon>Glomerales</taxon>
        <taxon>Glomeraceae</taxon>
        <taxon>Funneliformis</taxon>
    </lineage>
</organism>
<dbReference type="Gene3D" id="1.20.1050.10">
    <property type="match status" value="1"/>
</dbReference>
<dbReference type="Pfam" id="PF25907">
    <property type="entry name" value="DUF7962"/>
    <property type="match status" value="1"/>
</dbReference>
<name>A0A9W4WML6_9GLOM</name>
<dbReference type="InterPro" id="IPR058268">
    <property type="entry name" value="DUF7962"/>
</dbReference>
<comment type="caution">
    <text evidence="2">The sequence shown here is derived from an EMBL/GenBank/DDBJ whole genome shotgun (WGS) entry which is preliminary data.</text>
</comment>
<feature type="domain" description="DUF7962" evidence="1">
    <location>
        <begin position="80"/>
        <end position="176"/>
    </location>
</feature>
<proteinExistence type="predicted"/>
<evidence type="ECO:0000259" key="1">
    <source>
        <dbReference type="Pfam" id="PF25907"/>
    </source>
</evidence>
<reference evidence="2" key="1">
    <citation type="submission" date="2022-08" db="EMBL/GenBank/DDBJ databases">
        <authorList>
            <person name="Kallberg Y."/>
            <person name="Tangrot J."/>
            <person name="Rosling A."/>
        </authorList>
    </citation>
    <scope>NUCLEOTIDE SEQUENCE</scope>
    <source>
        <strain evidence="2">Wild A</strain>
    </source>
</reference>
<sequence length="182" mass="21162">MDFCHCISKLLQTLTHVPVLQIGSDVFVDTALIIEELERRNGSDKSDRGLGLSMAWLCGQTATFLWLRSVHHCKEPSTPKFFSSKELLEDRSSLIGSPINQKNSYLIDQIRSNLEWIELQLSGDREWFFDTPYPSIADTHVAMNVWFLDFIKGANEITKPDLYPKTYSWLDRFLKYIKIEWI</sequence>
<dbReference type="AlphaFoldDB" id="A0A9W4WML6"/>